<sequence length="74" mass="7752">MAQNYYWSPSKVSFYPVSMASAYKSAGTLPADIQLVDDSVFQQFGASPAPPGQTRGKDASNLPGWVDAPALAAG</sequence>
<protein>
    <submittedName>
        <fullName evidence="1">Uncharacterized protein</fullName>
    </submittedName>
</protein>
<accession>A0A1D8UTE2</accession>
<dbReference type="STRING" id="153496.A0U89_06925"/>
<dbReference type="AlphaFoldDB" id="A0A1D8UTE2"/>
<dbReference type="EMBL" id="CP014674">
    <property type="protein sequence ID" value="AOX16910.1"/>
    <property type="molecule type" value="Genomic_DNA"/>
</dbReference>
<keyword evidence="2" id="KW-1185">Reference proteome</keyword>
<gene>
    <name evidence="1" type="ORF">A0U89_06925</name>
</gene>
<dbReference type="KEGG" id="kba:A0U89_06925"/>
<evidence type="ECO:0000313" key="2">
    <source>
        <dbReference type="Proteomes" id="UP000179145"/>
    </source>
</evidence>
<organism evidence="1 2">
    <name type="scientific">Kozakia baliensis</name>
    <dbReference type="NCBI Taxonomy" id="153496"/>
    <lineage>
        <taxon>Bacteria</taxon>
        <taxon>Pseudomonadati</taxon>
        <taxon>Pseudomonadota</taxon>
        <taxon>Alphaproteobacteria</taxon>
        <taxon>Acetobacterales</taxon>
        <taxon>Acetobacteraceae</taxon>
        <taxon>Kozakia</taxon>
    </lineage>
</organism>
<dbReference type="Proteomes" id="UP000179145">
    <property type="component" value="Chromosome"/>
</dbReference>
<proteinExistence type="predicted"/>
<evidence type="ECO:0000313" key="1">
    <source>
        <dbReference type="EMBL" id="AOX16910.1"/>
    </source>
</evidence>
<name>A0A1D8UTE2_9PROT</name>
<reference evidence="1 2" key="1">
    <citation type="journal article" date="2016" name="Microb. Cell Fact.">
        <title>Dissection of exopolysaccharide biosynthesis in Kozakia baliensis.</title>
        <authorList>
            <person name="Brandt J.U."/>
            <person name="Jakob F."/>
            <person name="Behr J."/>
            <person name="Geissler A.J."/>
            <person name="Vogel R.F."/>
        </authorList>
    </citation>
    <scope>NUCLEOTIDE SEQUENCE [LARGE SCALE GENOMIC DNA]</scope>
    <source>
        <strain evidence="1 2">DSM 14400</strain>
    </source>
</reference>